<proteinExistence type="predicted"/>
<evidence type="ECO:0000313" key="2">
    <source>
        <dbReference type="Proteomes" id="UP001272137"/>
    </source>
</evidence>
<evidence type="ECO:0000313" key="1">
    <source>
        <dbReference type="EMBL" id="MDW9254424.1"/>
    </source>
</evidence>
<dbReference type="AlphaFoldDB" id="A0AAW9D2L5"/>
<name>A0AAW9D2L5_BURTH</name>
<sequence>MTCRRGPRAAPPLFHRRRAVRNTLLRTARAFAFARKSG</sequence>
<dbReference type="KEGG" id="btha:DR62_06065"/>
<protein>
    <recommendedName>
        <fullName evidence="3">Glycine dehydrogenase</fullName>
    </recommendedName>
</protein>
<organism evidence="1 2">
    <name type="scientific">Burkholderia thailandensis</name>
    <dbReference type="NCBI Taxonomy" id="57975"/>
    <lineage>
        <taxon>Bacteria</taxon>
        <taxon>Pseudomonadati</taxon>
        <taxon>Pseudomonadota</taxon>
        <taxon>Betaproteobacteria</taxon>
        <taxon>Burkholderiales</taxon>
        <taxon>Burkholderiaceae</taxon>
        <taxon>Burkholderia</taxon>
        <taxon>pseudomallei group</taxon>
    </lineage>
</organism>
<evidence type="ECO:0008006" key="3">
    <source>
        <dbReference type="Google" id="ProtNLM"/>
    </source>
</evidence>
<gene>
    <name evidence="1" type="ORF">C7S16_3670</name>
</gene>
<accession>A0AAW9D2L5</accession>
<dbReference type="Proteomes" id="UP001272137">
    <property type="component" value="Unassembled WGS sequence"/>
</dbReference>
<dbReference type="EMBL" id="QXCT01000002">
    <property type="protein sequence ID" value="MDW9254424.1"/>
    <property type="molecule type" value="Genomic_DNA"/>
</dbReference>
<comment type="caution">
    <text evidence="1">The sequence shown here is derived from an EMBL/GenBank/DDBJ whole genome shotgun (WGS) entry which is preliminary data.</text>
</comment>
<reference evidence="1" key="1">
    <citation type="submission" date="2018-08" db="EMBL/GenBank/DDBJ databases">
        <title>Identification of Burkholderia cepacia strains that express a Burkholderia pseudomallei-like capsular polysaccharide.</title>
        <authorList>
            <person name="Burtnick M.N."/>
            <person name="Vongsouvath M."/>
            <person name="Newton P."/>
            <person name="Wuthiekanun V."/>
            <person name="Limmathurotsakul D."/>
            <person name="Brett P.J."/>
            <person name="Chantratita N."/>
            <person name="Dance D.A."/>
        </authorList>
    </citation>
    <scope>NUCLEOTIDE SEQUENCE</scope>
    <source>
        <strain evidence="1">SBXCC001</strain>
    </source>
</reference>